<dbReference type="OrthoDB" id="439808at2759"/>
<dbReference type="SUPFAM" id="SSF54928">
    <property type="entry name" value="RNA-binding domain, RBD"/>
    <property type="match status" value="1"/>
</dbReference>
<dbReference type="PANTHER" id="PTHR23236">
    <property type="entry name" value="EUKARYOTIC TRANSLATION INITIATION FACTOR 4B/4H"/>
    <property type="match status" value="1"/>
</dbReference>
<reference evidence="6" key="1">
    <citation type="journal article" date="2018" name="Genome Biol. Evol.">
        <title>Genomics and development of Lentinus tigrinus, a white-rot wood-decaying mushroom with dimorphic fruiting bodies.</title>
        <authorList>
            <person name="Wu B."/>
            <person name="Xu Z."/>
            <person name="Knudson A."/>
            <person name="Carlson A."/>
            <person name="Chen N."/>
            <person name="Kovaka S."/>
            <person name="LaButti K."/>
            <person name="Lipzen A."/>
            <person name="Pennachio C."/>
            <person name="Riley R."/>
            <person name="Schakwitz W."/>
            <person name="Umezawa K."/>
            <person name="Ohm R.A."/>
            <person name="Grigoriev I.V."/>
            <person name="Nagy L.G."/>
            <person name="Gibbons J."/>
            <person name="Hibbett D."/>
        </authorList>
    </citation>
    <scope>NUCLEOTIDE SEQUENCE [LARGE SCALE GENOMIC DNA]</scope>
    <source>
        <strain evidence="6">ALCF2SS1-6</strain>
    </source>
</reference>
<feature type="compositionally biased region" description="Low complexity" evidence="4">
    <location>
        <begin position="1"/>
        <end position="20"/>
    </location>
</feature>
<evidence type="ECO:0000259" key="5">
    <source>
        <dbReference type="PROSITE" id="PS50102"/>
    </source>
</evidence>
<evidence type="ECO:0000256" key="4">
    <source>
        <dbReference type="SAM" id="MobiDB-lite"/>
    </source>
</evidence>
<dbReference type="EMBL" id="ML122250">
    <property type="protein sequence ID" value="RPD67322.1"/>
    <property type="molecule type" value="Genomic_DNA"/>
</dbReference>
<name>A0A5C2STZ0_9APHY</name>
<dbReference type="GO" id="GO:0003723">
    <property type="term" value="F:RNA binding"/>
    <property type="evidence" value="ECO:0007669"/>
    <property type="project" value="UniProtKB-UniRule"/>
</dbReference>
<dbReference type="InterPro" id="IPR035979">
    <property type="entry name" value="RBD_domain_sf"/>
</dbReference>
<dbReference type="PANTHER" id="PTHR23236:SF119">
    <property type="entry name" value="NUCLEAR RNA-BINDING PROTEIN SART-3"/>
    <property type="match status" value="1"/>
</dbReference>
<evidence type="ECO:0000256" key="1">
    <source>
        <dbReference type="ARBA" id="ARBA00022737"/>
    </source>
</evidence>
<feature type="region of interest" description="Disordered" evidence="4">
    <location>
        <begin position="1"/>
        <end position="108"/>
    </location>
</feature>
<evidence type="ECO:0000256" key="3">
    <source>
        <dbReference type="PROSITE-ProRule" id="PRU00176"/>
    </source>
</evidence>
<accession>A0A5C2STZ0</accession>
<gene>
    <name evidence="6" type="ORF">L227DRAFT_559271</name>
</gene>
<keyword evidence="2 3" id="KW-0694">RNA-binding</keyword>
<dbReference type="SMART" id="SM00360">
    <property type="entry name" value="RRM"/>
    <property type="match status" value="1"/>
</dbReference>
<dbReference type="AlphaFoldDB" id="A0A5C2STZ0"/>
<keyword evidence="7" id="KW-1185">Reference proteome</keyword>
<dbReference type="Proteomes" id="UP000313359">
    <property type="component" value="Unassembled WGS sequence"/>
</dbReference>
<dbReference type="STRING" id="1328759.A0A5C2STZ0"/>
<keyword evidence="1" id="KW-0677">Repeat</keyword>
<dbReference type="Pfam" id="PF00076">
    <property type="entry name" value="RRM_1"/>
    <property type="match status" value="1"/>
</dbReference>
<feature type="domain" description="RRM" evidence="5">
    <location>
        <begin position="107"/>
        <end position="193"/>
    </location>
</feature>
<sequence length="317" mass="34061">MASSSSSSSASDSEQSVSTSPHPRKRQRLSDESGNDTSSSEDASDSEASADEDEEPVLSHAEKRRQKKKEQRAAKDTDAEDADSKKDKTRVQNTAELPPSKLPKRQNSIWVGNLSFKTTPASLRTFFEGVGEITRVHMPMKMAAGGPEGKGPRKENRGFAYVDFATPDAKTIAITMSENPLDGRRLLIKDGDDFKGRPAPAATAGAEGAEASAANRASGHSKTAQKILSTQKQPPGPTLFFGNLGFETTEDSIRELLESHRAKEPADGADSGDKWIRKVRLGTFEDSGKCKGVRRMIAVPPRGLTRVPGLTPNVPSG</sequence>
<organism evidence="6 7">
    <name type="scientific">Lentinus tigrinus ALCF2SS1-6</name>
    <dbReference type="NCBI Taxonomy" id="1328759"/>
    <lineage>
        <taxon>Eukaryota</taxon>
        <taxon>Fungi</taxon>
        <taxon>Dikarya</taxon>
        <taxon>Basidiomycota</taxon>
        <taxon>Agaricomycotina</taxon>
        <taxon>Agaricomycetes</taxon>
        <taxon>Polyporales</taxon>
        <taxon>Polyporaceae</taxon>
        <taxon>Lentinus</taxon>
    </lineage>
</organism>
<evidence type="ECO:0000313" key="7">
    <source>
        <dbReference type="Proteomes" id="UP000313359"/>
    </source>
</evidence>
<evidence type="ECO:0000256" key="2">
    <source>
        <dbReference type="ARBA" id="ARBA00022884"/>
    </source>
</evidence>
<protein>
    <recommendedName>
        <fullName evidence="5">RRM domain-containing protein</fullName>
    </recommendedName>
</protein>
<evidence type="ECO:0000313" key="6">
    <source>
        <dbReference type="EMBL" id="RPD67322.1"/>
    </source>
</evidence>
<dbReference type="InterPro" id="IPR012677">
    <property type="entry name" value="Nucleotide-bd_a/b_plait_sf"/>
</dbReference>
<dbReference type="InterPro" id="IPR000504">
    <property type="entry name" value="RRM_dom"/>
</dbReference>
<dbReference type="PROSITE" id="PS50102">
    <property type="entry name" value="RRM"/>
    <property type="match status" value="1"/>
</dbReference>
<feature type="compositionally biased region" description="Basic and acidic residues" evidence="4">
    <location>
        <begin position="71"/>
        <end position="90"/>
    </location>
</feature>
<feature type="compositionally biased region" description="Acidic residues" evidence="4">
    <location>
        <begin position="42"/>
        <end position="56"/>
    </location>
</feature>
<proteinExistence type="predicted"/>
<dbReference type="Gene3D" id="3.30.70.330">
    <property type="match status" value="2"/>
</dbReference>